<dbReference type="EMBL" id="KN819353">
    <property type="protein sequence ID" value="KIJ13348.1"/>
    <property type="molecule type" value="Genomic_DNA"/>
</dbReference>
<dbReference type="AlphaFoldDB" id="A0A0C9TSQ3"/>
<dbReference type="Proteomes" id="UP000053647">
    <property type="component" value="Unassembled WGS sequence"/>
</dbReference>
<feature type="non-terminal residue" evidence="1">
    <location>
        <position position="86"/>
    </location>
</feature>
<organism evidence="1 2">
    <name type="scientific">Paxillus involutus ATCC 200175</name>
    <dbReference type="NCBI Taxonomy" id="664439"/>
    <lineage>
        <taxon>Eukaryota</taxon>
        <taxon>Fungi</taxon>
        <taxon>Dikarya</taxon>
        <taxon>Basidiomycota</taxon>
        <taxon>Agaricomycotina</taxon>
        <taxon>Agaricomycetes</taxon>
        <taxon>Agaricomycetidae</taxon>
        <taxon>Boletales</taxon>
        <taxon>Paxilineae</taxon>
        <taxon>Paxillaceae</taxon>
        <taxon>Paxillus</taxon>
    </lineage>
</organism>
<evidence type="ECO:0000313" key="2">
    <source>
        <dbReference type="Proteomes" id="UP000053647"/>
    </source>
</evidence>
<feature type="non-terminal residue" evidence="1">
    <location>
        <position position="1"/>
    </location>
</feature>
<keyword evidence="2" id="KW-1185">Reference proteome</keyword>
<protein>
    <submittedName>
        <fullName evidence="1">Uncharacterized protein</fullName>
    </submittedName>
</protein>
<accession>A0A0C9TSQ3</accession>
<reference evidence="2" key="2">
    <citation type="submission" date="2015-01" db="EMBL/GenBank/DDBJ databases">
        <title>Evolutionary Origins and Diversification of the Mycorrhizal Mutualists.</title>
        <authorList>
            <consortium name="DOE Joint Genome Institute"/>
            <consortium name="Mycorrhizal Genomics Consortium"/>
            <person name="Kohler A."/>
            <person name="Kuo A."/>
            <person name="Nagy L.G."/>
            <person name="Floudas D."/>
            <person name="Copeland A."/>
            <person name="Barry K.W."/>
            <person name="Cichocki N."/>
            <person name="Veneault-Fourrey C."/>
            <person name="LaButti K."/>
            <person name="Lindquist E.A."/>
            <person name="Lipzen A."/>
            <person name="Lundell T."/>
            <person name="Morin E."/>
            <person name="Murat C."/>
            <person name="Riley R."/>
            <person name="Ohm R."/>
            <person name="Sun H."/>
            <person name="Tunlid A."/>
            <person name="Henrissat B."/>
            <person name="Grigoriev I.V."/>
            <person name="Hibbett D.S."/>
            <person name="Martin F."/>
        </authorList>
    </citation>
    <scope>NUCLEOTIDE SEQUENCE [LARGE SCALE GENOMIC DNA]</scope>
    <source>
        <strain evidence="2">ATCC 200175</strain>
    </source>
</reference>
<dbReference type="HOGENOM" id="CLU_2503949_0_0_1"/>
<reference evidence="1 2" key="1">
    <citation type="submission" date="2014-06" db="EMBL/GenBank/DDBJ databases">
        <authorList>
            <consortium name="DOE Joint Genome Institute"/>
            <person name="Kuo A."/>
            <person name="Kohler A."/>
            <person name="Nagy L.G."/>
            <person name="Floudas D."/>
            <person name="Copeland A."/>
            <person name="Barry K.W."/>
            <person name="Cichocki N."/>
            <person name="Veneault-Fourrey C."/>
            <person name="LaButti K."/>
            <person name="Lindquist E.A."/>
            <person name="Lipzen A."/>
            <person name="Lundell T."/>
            <person name="Morin E."/>
            <person name="Murat C."/>
            <person name="Sun H."/>
            <person name="Tunlid A."/>
            <person name="Henrissat B."/>
            <person name="Grigoriev I.V."/>
            <person name="Hibbett D.S."/>
            <person name="Martin F."/>
            <person name="Nordberg H.P."/>
            <person name="Cantor M.N."/>
            <person name="Hua S.X."/>
        </authorList>
    </citation>
    <scope>NUCLEOTIDE SEQUENCE [LARGE SCALE GENOMIC DNA]</scope>
    <source>
        <strain evidence="1 2">ATCC 200175</strain>
    </source>
</reference>
<name>A0A0C9TSQ3_PAXIN</name>
<evidence type="ECO:0000313" key="1">
    <source>
        <dbReference type="EMBL" id="KIJ13348.1"/>
    </source>
</evidence>
<proteinExistence type="predicted"/>
<sequence>AVVHSLSSLESYVFDMERPVRTVRTVAQEPHLTQRMSRAFVCGGMAGKQGLREGLAGPRRDCPSFTRGTYMACVESTFHSVGERSG</sequence>
<gene>
    <name evidence="1" type="ORF">PAXINDRAFT_170620</name>
</gene>
<dbReference type="OrthoDB" id="244107at2759"/>